<evidence type="ECO:0000256" key="1">
    <source>
        <dbReference type="SAM" id="MobiDB-lite"/>
    </source>
</evidence>
<evidence type="ECO:0000313" key="2">
    <source>
        <dbReference type="EMBL" id="TQN30198.1"/>
    </source>
</evidence>
<name>A0A543NEB9_9ACTN</name>
<organism evidence="2 3">
    <name type="scientific">Haloactinospora alba</name>
    <dbReference type="NCBI Taxonomy" id="405555"/>
    <lineage>
        <taxon>Bacteria</taxon>
        <taxon>Bacillati</taxon>
        <taxon>Actinomycetota</taxon>
        <taxon>Actinomycetes</taxon>
        <taxon>Streptosporangiales</taxon>
        <taxon>Nocardiopsidaceae</taxon>
        <taxon>Haloactinospora</taxon>
    </lineage>
</organism>
<sequence>MTAMAPEPETEPPRGGVGSVSGGADTVLTDPRAPTHTGEGPQINAVLPTEELRDYLGDVLSRNTGRDHVPGRVTAEHLRRVRCCFVPPPGYAEALSVLSASRLLFLSGRPGSGRRGSALRALQEVGPPSPSVRELPDGDEQPYLHAQRVAAEESLLLDVSAHGGDALLGEVQNELAAYRDEVNARFGHLVVVLAPEQERLLRDDLRFSLRRIHPPDKREVLRRHLSHLDVPFPDGELDGEQVRSWLHSAGTGETAELADLVRRAEREGAGEGSFRAWLDEAQHALADWDREVAEQVERFTTSRQRAVLFSAAMLHGLPVERVFTAAEGLLHRVSAPDDECPVLERRGFSAQLHELGARVDGERRVSFADLDYDAAVRNRFWDDFPDLRDSFGNWVSEFLRKHRLPDDERSCLVTRLAELYLRSRQVDSLFTVVERWARQDTAGRGARGGARQALELLRLMLEDERSAWETRRRLREWAADRDLSPALAEVLLVVCERVLVRTHPEQAIVRMHHLARNGTERVSGEAARALVELARGSPERRRMLFARLAERLTAERAGKPEGVRNSDVALVWRVGSPEVVAADGRLPRPKEHDLVVAATTSAMAADTEGARHHTERWLDACARDQRLDAQLSALAAAARGAGCAATVYTTARRWVLAGGDRAERSTRRRSALQLVGWLNGRGPAARTRDEGHRREAREESVT</sequence>
<accession>A0A543NEB9</accession>
<comment type="caution">
    <text evidence="2">The sequence shown here is derived from an EMBL/GenBank/DDBJ whole genome shotgun (WGS) entry which is preliminary data.</text>
</comment>
<evidence type="ECO:0000313" key="3">
    <source>
        <dbReference type="Proteomes" id="UP000317422"/>
    </source>
</evidence>
<dbReference type="EMBL" id="VFQC01000001">
    <property type="protein sequence ID" value="TQN30198.1"/>
    <property type="molecule type" value="Genomic_DNA"/>
</dbReference>
<reference evidence="2 3" key="1">
    <citation type="submission" date="2019-06" db="EMBL/GenBank/DDBJ databases">
        <title>Sequencing the genomes of 1000 actinobacteria strains.</title>
        <authorList>
            <person name="Klenk H.-P."/>
        </authorList>
    </citation>
    <scope>NUCLEOTIDE SEQUENCE [LARGE SCALE GENOMIC DNA]</scope>
    <source>
        <strain evidence="2 3">DSM 45015</strain>
    </source>
</reference>
<keyword evidence="3" id="KW-1185">Reference proteome</keyword>
<feature type="compositionally biased region" description="Basic and acidic residues" evidence="1">
    <location>
        <begin position="686"/>
        <end position="702"/>
    </location>
</feature>
<gene>
    <name evidence="2" type="ORF">FHX37_0059</name>
</gene>
<feature type="region of interest" description="Disordered" evidence="1">
    <location>
        <begin position="1"/>
        <end position="41"/>
    </location>
</feature>
<proteinExistence type="predicted"/>
<dbReference type="Proteomes" id="UP000317422">
    <property type="component" value="Unassembled WGS sequence"/>
</dbReference>
<feature type="region of interest" description="Disordered" evidence="1">
    <location>
        <begin position="680"/>
        <end position="702"/>
    </location>
</feature>
<dbReference type="OrthoDB" id="3848913at2"/>
<protein>
    <submittedName>
        <fullName evidence="2">Uncharacterized protein</fullName>
    </submittedName>
</protein>
<dbReference type="RefSeq" id="WP_141921477.1">
    <property type="nucleotide sequence ID" value="NZ_VFQC01000001.1"/>
</dbReference>
<dbReference type="AlphaFoldDB" id="A0A543NEB9"/>